<reference evidence="1 2" key="1">
    <citation type="journal article" date="2021" name="BMC Biol.">
        <title>Horizontally acquired antibacterial genes associated with adaptive radiation of ladybird beetles.</title>
        <authorList>
            <person name="Li H.S."/>
            <person name="Tang X.F."/>
            <person name="Huang Y.H."/>
            <person name="Xu Z.Y."/>
            <person name="Chen M.L."/>
            <person name="Du X.Y."/>
            <person name="Qiu B.Y."/>
            <person name="Chen P.T."/>
            <person name="Zhang W."/>
            <person name="Slipinski A."/>
            <person name="Escalona H.E."/>
            <person name="Waterhouse R.M."/>
            <person name="Zwick A."/>
            <person name="Pang H."/>
        </authorList>
    </citation>
    <scope>NUCLEOTIDE SEQUENCE [LARGE SCALE GENOMIC DNA]</scope>
    <source>
        <strain evidence="1">SYSU2018</strain>
    </source>
</reference>
<feature type="non-terminal residue" evidence="1">
    <location>
        <position position="126"/>
    </location>
</feature>
<dbReference type="EMBL" id="JABFTP020000185">
    <property type="protein sequence ID" value="KAL3287349.1"/>
    <property type="molecule type" value="Genomic_DNA"/>
</dbReference>
<dbReference type="Proteomes" id="UP001516400">
    <property type="component" value="Unassembled WGS sequence"/>
</dbReference>
<organism evidence="1 2">
    <name type="scientific">Cryptolaemus montrouzieri</name>
    <dbReference type="NCBI Taxonomy" id="559131"/>
    <lineage>
        <taxon>Eukaryota</taxon>
        <taxon>Metazoa</taxon>
        <taxon>Ecdysozoa</taxon>
        <taxon>Arthropoda</taxon>
        <taxon>Hexapoda</taxon>
        <taxon>Insecta</taxon>
        <taxon>Pterygota</taxon>
        <taxon>Neoptera</taxon>
        <taxon>Endopterygota</taxon>
        <taxon>Coleoptera</taxon>
        <taxon>Polyphaga</taxon>
        <taxon>Cucujiformia</taxon>
        <taxon>Coccinelloidea</taxon>
        <taxon>Coccinellidae</taxon>
        <taxon>Scymninae</taxon>
        <taxon>Scymnini</taxon>
        <taxon>Cryptolaemus</taxon>
    </lineage>
</organism>
<comment type="caution">
    <text evidence="1">The sequence shown here is derived from an EMBL/GenBank/DDBJ whole genome shotgun (WGS) entry which is preliminary data.</text>
</comment>
<gene>
    <name evidence="1" type="ORF">HHI36_001823</name>
</gene>
<evidence type="ECO:0000313" key="1">
    <source>
        <dbReference type="EMBL" id="KAL3287349.1"/>
    </source>
</evidence>
<accession>A0ABD2P930</accession>
<proteinExistence type="predicted"/>
<sequence>MFVELLRQSKALIHRDHGKHLSSVEKNSVKNPKMFWSYLIPPVINLYGSVSISNAFRDFFAGVFEDPQKPVIYKKKYNASSSISINHLTKIDIENKIADLNVTKGPGPNMIPSIIIKSCCSPLSRM</sequence>
<protein>
    <submittedName>
        <fullName evidence="1">Uncharacterized protein</fullName>
    </submittedName>
</protein>
<keyword evidence="2" id="KW-1185">Reference proteome</keyword>
<name>A0ABD2P930_9CUCU</name>
<dbReference type="AlphaFoldDB" id="A0ABD2P930"/>
<evidence type="ECO:0000313" key="2">
    <source>
        <dbReference type="Proteomes" id="UP001516400"/>
    </source>
</evidence>